<sequence length="80" mass="9004">MTASASTGLYVILTMKAFFSSQWLTTTDVARYNSLENLGKRCPRLVSGRSRTFCPDMYVFWTHEAGKATSTGGTIIWRRC</sequence>
<dbReference type="Proteomes" id="UP000324748">
    <property type="component" value="Unassembled WGS sequence"/>
</dbReference>
<dbReference type="EMBL" id="VSWC01000092">
    <property type="protein sequence ID" value="KAA1090559.1"/>
    <property type="molecule type" value="Genomic_DNA"/>
</dbReference>
<proteinExistence type="predicted"/>
<evidence type="ECO:0000313" key="4">
    <source>
        <dbReference type="Proteomes" id="UP000325313"/>
    </source>
</evidence>
<protein>
    <submittedName>
        <fullName evidence="1">Uncharacterized protein</fullName>
    </submittedName>
</protein>
<evidence type="ECO:0000313" key="2">
    <source>
        <dbReference type="EMBL" id="KAA1090559.1"/>
    </source>
</evidence>
<name>A0A5B0MC75_PUCGR</name>
<comment type="caution">
    <text evidence="1">The sequence shown here is derived from an EMBL/GenBank/DDBJ whole genome shotgun (WGS) entry which is preliminary data.</text>
</comment>
<accession>A0A5B0MC75</accession>
<dbReference type="AlphaFoldDB" id="A0A5B0MC75"/>
<dbReference type="Proteomes" id="UP000325313">
    <property type="component" value="Unassembled WGS sequence"/>
</dbReference>
<dbReference type="EMBL" id="VDEP01000473">
    <property type="protein sequence ID" value="KAA1074221.1"/>
    <property type="molecule type" value="Genomic_DNA"/>
</dbReference>
<organism evidence="1 4">
    <name type="scientific">Puccinia graminis f. sp. tritici</name>
    <dbReference type="NCBI Taxonomy" id="56615"/>
    <lineage>
        <taxon>Eukaryota</taxon>
        <taxon>Fungi</taxon>
        <taxon>Dikarya</taxon>
        <taxon>Basidiomycota</taxon>
        <taxon>Pucciniomycotina</taxon>
        <taxon>Pucciniomycetes</taxon>
        <taxon>Pucciniales</taxon>
        <taxon>Pucciniaceae</taxon>
        <taxon>Puccinia</taxon>
    </lineage>
</organism>
<gene>
    <name evidence="2" type="ORF">PGT21_005218</name>
    <name evidence="1" type="ORF">PGTUg99_030934</name>
</gene>
<evidence type="ECO:0000313" key="3">
    <source>
        <dbReference type="Proteomes" id="UP000324748"/>
    </source>
</evidence>
<evidence type="ECO:0000313" key="1">
    <source>
        <dbReference type="EMBL" id="KAA1074221.1"/>
    </source>
</evidence>
<keyword evidence="3" id="KW-1185">Reference proteome</keyword>
<reference evidence="3 4" key="1">
    <citation type="submission" date="2019-05" db="EMBL/GenBank/DDBJ databases">
        <title>Emergence of the Ug99 lineage of the wheat stem rust pathogen through somatic hybridization.</title>
        <authorList>
            <person name="Li F."/>
            <person name="Upadhyaya N.M."/>
            <person name="Sperschneider J."/>
            <person name="Matny O."/>
            <person name="Nguyen-Phuc H."/>
            <person name="Mago R."/>
            <person name="Raley C."/>
            <person name="Miller M.E."/>
            <person name="Silverstein K.A.T."/>
            <person name="Henningsen E."/>
            <person name="Hirsch C.D."/>
            <person name="Visser B."/>
            <person name="Pretorius Z.A."/>
            <person name="Steffenson B.J."/>
            <person name="Schwessinger B."/>
            <person name="Dodds P.N."/>
            <person name="Figueroa M."/>
        </authorList>
    </citation>
    <scope>NUCLEOTIDE SEQUENCE [LARGE SCALE GENOMIC DNA]</scope>
    <source>
        <strain evidence="2">21-0</strain>
        <strain evidence="1 4">Ug99</strain>
    </source>
</reference>